<dbReference type="OrthoDB" id="684045at2759"/>
<dbReference type="InterPro" id="IPR011333">
    <property type="entry name" value="SKP1/BTB/POZ_sf"/>
</dbReference>
<evidence type="ECO:0000313" key="6">
    <source>
        <dbReference type="Proteomes" id="UP000192578"/>
    </source>
</evidence>
<feature type="domain" description="BTB" evidence="4">
    <location>
        <begin position="115"/>
        <end position="182"/>
    </location>
</feature>
<evidence type="ECO:0000256" key="3">
    <source>
        <dbReference type="PROSITE-ProRule" id="PRU00023"/>
    </source>
</evidence>
<name>A0A9X6NGD2_HYPEX</name>
<dbReference type="SMART" id="SM00248">
    <property type="entry name" value="ANK"/>
    <property type="match status" value="2"/>
</dbReference>
<dbReference type="Proteomes" id="UP000192578">
    <property type="component" value="Unassembled WGS sequence"/>
</dbReference>
<dbReference type="AlphaFoldDB" id="A0A9X6NGD2"/>
<dbReference type="PANTHER" id="PTHR46231">
    <property type="entry name" value="ANKYRIN REPEAT AND BTB/POZ DOMAIN-CONTAINING PROTEIN 1"/>
    <property type="match status" value="1"/>
</dbReference>
<comment type="caution">
    <text evidence="5">The sequence shown here is derived from an EMBL/GenBank/DDBJ whole genome shotgun (WGS) entry which is preliminary data.</text>
</comment>
<dbReference type="PROSITE" id="PS50297">
    <property type="entry name" value="ANK_REP_REGION"/>
    <property type="match status" value="1"/>
</dbReference>
<dbReference type="SMART" id="SM00225">
    <property type="entry name" value="BTB"/>
    <property type="match status" value="2"/>
</dbReference>
<protein>
    <submittedName>
        <fullName evidence="5">Ankyrin repeat and BTB/POZ domain-containing protein 1</fullName>
    </submittedName>
</protein>
<keyword evidence="6" id="KW-1185">Reference proteome</keyword>
<evidence type="ECO:0000259" key="4">
    <source>
        <dbReference type="PROSITE" id="PS50097"/>
    </source>
</evidence>
<dbReference type="CDD" id="cd18295">
    <property type="entry name" value="BTB1_POZ_ABTB1_BPOZ1"/>
    <property type="match status" value="1"/>
</dbReference>
<dbReference type="InterPro" id="IPR044515">
    <property type="entry name" value="ABTB1"/>
</dbReference>
<dbReference type="EMBL" id="MTYJ01000283">
    <property type="protein sequence ID" value="OWA52724.1"/>
    <property type="molecule type" value="Genomic_DNA"/>
</dbReference>
<keyword evidence="2 3" id="KW-0040">ANK repeat</keyword>
<reference evidence="6" key="1">
    <citation type="submission" date="2017-01" db="EMBL/GenBank/DDBJ databases">
        <title>Comparative genomics of anhydrobiosis in the tardigrade Hypsibius dujardini.</title>
        <authorList>
            <person name="Yoshida Y."/>
            <person name="Koutsovoulos G."/>
            <person name="Laetsch D."/>
            <person name="Stevens L."/>
            <person name="Kumar S."/>
            <person name="Horikawa D."/>
            <person name="Ishino K."/>
            <person name="Komine S."/>
            <person name="Tomita M."/>
            <person name="Blaxter M."/>
            <person name="Arakawa K."/>
        </authorList>
    </citation>
    <scope>NUCLEOTIDE SEQUENCE [LARGE SCALE GENOMIC DNA]</scope>
    <source>
        <strain evidence="6">Z151</strain>
    </source>
</reference>
<dbReference type="PANTHER" id="PTHR46231:SF1">
    <property type="entry name" value="ANKYRIN REPEAT AND BTB_POZ DOMAIN-CONTAINING PROTEIN 1"/>
    <property type="match status" value="1"/>
</dbReference>
<accession>A0A9X6NGD2</accession>
<dbReference type="PROSITE" id="PS50088">
    <property type="entry name" value="ANK_REPEAT"/>
    <property type="match status" value="1"/>
</dbReference>
<feature type="domain" description="BTB" evidence="4">
    <location>
        <begin position="277"/>
        <end position="341"/>
    </location>
</feature>
<dbReference type="Pfam" id="PF00651">
    <property type="entry name" value="BTB"/>
    <property type="match status" value="2"/>
</dbReference>
<feature type="repeat" description="ANK" evidence="3">
    <location>
        <begin position="35"/>
        <end position="60"/>
    </location>
</feature>
<sequence>MDQNELFSACRHGYLEKLRQLVEERDVELNVRDVWDSTPLYYACLCGHEEVVLYLLEKGARCDPDTFDGERCLYGSLTTKIRQLLVQHKAITSQVIRRNPYDGFLRSLLDNLEFSDVTFVVHGETFRFHRCVLAARSRYFYERFASKWKHRDVIRNNHPLVDPDAFRAVMEYIYTGRLQIDVGLVDDCLRLARQFGLDTLDARLNLQKAQATFFVKTKFTTRIANQWTTLVVEPQIGSNELHYNFGNLARHAIPDVGSSGDVDDLSLDEDAFWSGLSDVIFDVEQKRFRCHKVFVCNRSEYLRALVTDHFHESVVTATGIPVIKVGGVTADIFRAVVQFIYQDFVTDLTAENVLDLLDTAELYLLPGLKKQCATVIAANLDRNCVIPILRTARALQLPRLQAVCVQFVASHIELLVREPELKKLIAEDAAQVSNREDTDTIEVVDDIRCCITNNLQTLSQTEEAHARLLLIDALLQELGLDA</sequence>
<keyword evidence="1" id="KW-0677">Repeat</keyword>
<dbReference type="InterPro" id="IPR000210">
    <property type="entry name" value="BTB/POZ_dom"/>
</dbReference>
<dbReference type="Gene3D" id="1.25.40.20">
    <property type="entry name" value="Ankyrin repeat-containing domain"/>
    <property type="match status" value="1"/>
</dbReference>
<gene>
    <name evidence="5" type="ORF">BV898_17170</name>
</gene>
<dbReference type="InterPro" id="IPR036770">
    <property type="entry name" value="Ankyrin_rpt-contain_sf"/>
</dbReference>
<evidence type="ECO:0000256" key="1">
    <source>
        <dbReference type="ARBA" id="ARBA00022737"/>
    </source>
</evidence>
<evidence type="ECO:0000256" key="2">
    <source>
        <dbReference type="ARBA" id="ARBA00023043"/>
    </source>
</evidence>
<dbReference type="SUPFAM" id="SSF48403">
    <property type="entry name" value="Ankyrin repeat"/>
    <property type="match status" value="1"/>
</dbReference>
<dbReference type="Pfam" id="PF12796">
    <property type="entry name" value="Ank_2"/>
    <property type="match status" value="1"/>
</dbReference>
<organism evidence="5 6">
    <name type="scientific">Hypsibius exemplaris</name>
    <name type="common">Freshwater tardigrade</name>
    <dbReference type="NCBI Taxonomy" id="2072580"/>
    <lineage>
        <taxon>Eukaryota</taxon>
        <taxon>Metazoa</taxon>
        <taxon>Ecdysozoa</taxon>
        <taxon>Tardigrada</taxon>
        <taxon>Eutardigrada</taxon>
        <taxon>Parachela</taxon>
        <taxon>Hypsibioidea</taxon>
        <taxon>Hypsibiidae</taxon>
        <taxon>Hypsibius</taxon>
    </lineage>
</organism>
<dbReference type="Gene3D" id="3.30.710.10">
    <property type="entry name" value="Potassium Channel Kv1.1, Chain A"/>
    <property type="match status" value="2"/>
</dbReference>
<dbReference type="CDD" id="cd18296">
    <property type="entry name" value="BTB2_POZ_ABTB1_BPOZ1"/>
    <property type="match status" value="1"/>
</dbReference>
<proteinExistence type="predicted"/>
<dbReference type="GO" id="GO:0000151">
    <property type="term" value="C:ubiquitin ligase complex"/>
    <property type="evidence" value="ECO:0007669"/>
    <property type="project" value="TreeGrafter"/>
</dbReference>
<dbReference type="SUPFAM" id="SSF54695">
    <property type="entry name" value="POZ domain"/>
    <property type="match status" value="2"/>
</dbReference>
<evidence type="ECO:0000313" key="5">
    <source>
        <dbReference type="EMBL" id="OWA52724.1"/>
    </source>
</evidence>
<dbReference type="InterPro" id="IPR002110">
    <property type="entry name" value="Ankyrin_rpt"/>
</dbReference>
<dbReference type="GO" id="GO:0005737">
    <property type="term" value="C:cytoplasm"/>
    <property type="evidence" value="ECO:0007669"/>
    <property type="project" value="TreeGrafter"/>
</dbReference>
<dbReference type="PROSITE" id="PS50097">
    <property type="entry name" value="BTB"/>
    <property type="match status" value="2"/>
</dbReference>
<dbReference type="CDD" id="cd18497">
    <property type="entry name" value="BACK_ABTB1_BPOZ"/>
    <property type="match status" value="1"/>
</dbReference>